<sequence length="95" mass="10689">MSDKAHQLKERVRLLQQQLELKRSLLKKAELKSSLSKARLPIHLVVPTPENEKDAPIPDTSADPPPLQKTASVTRDPRISPEDVTITNIPVLRVR</sequence>
<evidence type="ECO:0000256" key="1">
    <source>
        <dbReference type="SAM" id="Coils"/>
    </source>
</evidence>
<comment type="caution">
    <text evidence="3">The sequence shown here is derived from an EMBL/GenBank/DDBJ whole genome shotgun (WGS) entry which is preliminary data.</text>
</comment>
<feature type="region of interest" description="Disordered" evidence="2">
    <location>
        <begin position="46"/>
        <end position="80"/>
    </location>
</feature>
<evidence type="ECO:0000313" key="3">
    <source>
        <dbReference type="EMBL" id="KAF7256206.1"/>
    </source>
</evidence>
<gene>
    <name evidence="3" type="ORF">EG68_06210</name>
</gene>
<organism evidence="3 4">
    <name type="scientific">Paragonimus skrjabini miyazakii</name>
    <dbReference type="NCBI Taxonomy" id="59628"/>
    <lineage>
        <taxon>Eukaryota</taxon>
        <taxon>Metazoa</taxon>
        <taxon>Spiralia</taxon>
        <taxon>Lophotrochozoa</taxon>
        <taxon>Platyhelminthes</taxon>
        <taxon>Trematoda</taxon>
        <taxon>Digenea</taxon>
        <taxon>Plagiorchiida</taxon>
        <taxon>Troglotremata</taxon>
        <taxon>Troglotrematidae</taxon>
        <taxon>Paragonimus</taxon>
    </lineage>
</organism>
<protein>
    <submittedName>
        <fullName evidence="3">Uncharacterized protein</fullName>
    </submittedName>
</protein>
<dbReference type="AlphaFoldDB" id="A0A8S9YS21"/>
<keyword evidence="1" id="KW-0175">Coiled coil</keyword>
<proteinExistence type="predicted"/>
<feature type="coiled-coil region" evidence="1">
    <location>
        <begin position="5"/>
        <end position="32"/>
    </location>
</feature>
<dbReference type="OrthoDB" id="10315661at2759"/>
<keyword evidence="4" id="KW-1185">Reference proteome</keyword>
<name>A0A8S9YS21_9TREM</name>
<evidence type="ECO:0000256" key="2">
    <source>
        <dbReference type="SAM" id="MobiDB-lite"/>
    </source>
</evidence>
<reference evidence="3" key="1">
    <citation type="submission" date="2019-07" db="EMBL/GenBank/DDBJ databases">
        <title>Annotation for the trematode Paragonimus miyazaki's.</title>
        <authorList>
            <person name="Choi Y.-J."/>
        </authorList>
    </citation>
    <scope>NUCLEOTIDE SEQUENCE</scope>
    <source>
        <strain evidence="3">Japan</strain>
    </source>
</reference>
<dbReference type="Proteomes" id="UP000822476">
    <property type="component" value="Unassembled WGS sequence"/>
</dbReference>
<evidence type="ECO:0000313" key="4">
    <source>
        <dbReference type="Proteomes" id="UP000822476"/>
    </source>
</evidence>
<dbReference type="EMBL" id="JTDE01003309">
    <property type="protein sequence ID" value="KAF7256206.1"/>
    <property type="molecule type" value="Genomic_DNA"/>
</dbReference>
<accession>A0A8S9YS21</accession>